<dbReference type="STRING" id="1184609.KILIM_062_00270"/>
<sequence length="53" mass="6089">MTPMAKWEYATAPLIVHATQQILNNWGEDGWELVQTVVMPDGNLVAYFKRPKE</sequence>
<comment type="caution">
    <text evidence="1">The sequence shown here is derived from an EMBL/GenBank/DDBJ whole genome shotgun (WGS) entry which is preliminary data.</text>
</comment>
<reference evidence="1 2" key="1">
    <citation type="submission" date="2012-08" db="EMBL/GenBank/DDBJ databases">
        <title>Whole genome shotgun sequence of Kineosphaera limosa NBRC 100340.</title>
        <authorList>
            <person name="Yoshida I."/>
            <person name="Isaki S."/>
            <person name="Hosoyama A."/>
            <person name="Tsuchikane K."/>
            <person name="Katsumata H."/>
            <person name="Ando Y."/>
            <person name="Ohji S."/>
            <person name="Hamada M."/>
            <person name="Tamura T."/>
            <person name="Yamazoe A."/>
            <person name="Yamazaki S."/>
            <person name="Fujita N."/>
        </authorList>
    </citation>
    <scope>NUCLEOTIDE SEQUENCE [LARGE SCALE GENOMIC DNA]</scope>
    <source>
        <strain evidence="1 2">NBRC 100340</strain>
    </source>
</reference>
<dbReference type="Proteomes" id="UP000008366">
    <property type="component" value="Unassembled WGS sequence"/>
</dbReference>
<dbReference type="eggNOG" id="ENOG5032YI8">
    <property type="taxonomic scope" value="Bacteria"/>
</dbReference>
<protein>
    <recommendedName>
        <fullName evidence="3">DUF4177 domain-containing protein</fullName>
    </recommendedName>
</protein>
<evidence type="ECO:0000313" key="1">
    <source>
        <dbReference type="EMBL" id="GAB97280.1"/>
    </source>
</evidence>
<keyword evidence="2" id="KW-1185">Reference proteome</keyword>
<evidence type="ECO:0008006" key="3">
    <source>
        <dbReference type="Google" id="ProtNLM"/>
    </source>
</evidence>
<accession>K6WDD0</accession>
<name>K6WDD0_9MICO</name>
<proteinExistence type="predicted"/>
<organism evidence="1 2">
    <name type="scientific">Kineosphaera limosa NBRC 100340</name>
    <dbReference type="NCBI Taxonomy" id="1184609"/>
    <lineage>
        <taxon>Bacteria</taxon>
        <taxon>Bacillati</taxon>
        <taxon>Actinomycetota</taxon>
        <taxon>Actinomycetes</taxon>
        <taxon>Micrococcales</taxon>
        <taxon>Dermatophilaceae</taxon>
        <taxon>Kineosphaera</taxon>
    </lineage>
</organism>
<dbReference type="AlphaFoldDB" id="K6WDD0"/>
<gene>
    <name evidence="1" type="ORF">KILIM_062_00270</name>
</gene>
<dbReference type="EMBL" id="BAHD01000062">
    <property type="protein sequence ID" value="GAB97280.1"/>
    <property type="molecule type" value="Genomic_DNA"/>
</dbReference>
<evidence type="ECO:0000313" key="2">
    <source>
        <dbReference type="Proteomes" id="UP000008366"/>
    </source>
</evidence>